<keyword evidence="1" id="KW-0472">Membrane</keyword>
<dbReference type="EMBL" id="CP030926">
    <property type="protein sequence ID" value="AXN41108.1"/>
    <property type="molecule type" value="Genomic_DNA"/>
</dbReference>
<evidence type="ECO:0000256" key="1">
    <source>
        <dbReference type="SAM" id="Phobius"/>
    </source>
</evidence>
<sequence length="170" mass="20099">MRVKKFTIYCIPLLLFSAFLFFFPYKQVIAFSYQDQEELLAYLPVKKEKTVQIKYTHSIHLSEVLETYHVSEKKMKLTELAYKDFAVGMPSNAEGEEVFEEKDGTYYIKNMNRQFAYIDLRIGKVRANHRLIYKGCTYTFSRFIKPGTWIRISSKKISFWEQLNGVNING</sequence>
<dbReference type="KEGG" id="pbut:DTO10_23855"/>
<dbReference type="InterPro" id="IPR015001">
    <property type="entry name" value="DUF1850"/>
</dbReference>
<evidence type="ECO:0000313" key="3">
    <source>
        <dbReference type="EMBL" id="PEJ37682.1"/>
    </source>
</evidence>
<dbReference type="EMBL" id="NUEQ01000004">
    <property type="protein sequence ID" value="PEJ37682.1"/>
    <property type="molecule type" value="Genomic_DNA"/>
</dbReference>
<gene>
    <name evidence="3" type="ORF">CN689_01950</name>
    <name evidence="2" type="ORF">DTO10_23855</name>
</gene>
<reference evidence="2 5" key="2">
    <citation type="submission" date="2018-07" db="EMBL/GenBank/DDBJ databases">
        <title>The molecular basis for the intramolecular migration of carboxyl group in the catabolism of para-hydroxybenzoate via gentisate.</title>
        <authorList>
            <person name="Zhao H."/>
            <person name="Xu Y."/>
            <person name="Lin S."/>
            <person name="Spain J.C."/>
            <person name="Zhou N.-Y."/>
        </authorList>
    </citation>
    <scope>NUCLEOTIDE SEQUENCE [LARGE SCALE GENOMIC DNA]</scope>
    <source>
        <strain evidence="2 5">PHB-7a</strain>
    </source>
</reference>
<keyword evidence="5" id="KW-1185">Reference proteome</keyword>
<dbReference type="Proteomes" id="UP000220106">
    <property type="component" value="Unassembled WGS sequence"/>
</dbReference>
<reference evidence="3 4" key="1">
    <citation type="submission" date="2017-09" db="EMBL/GenBank/DDBJ databases">
        <title>Large-scale bioinformatics analysis of Bacillus genomes uncovers conserved roles of natural products in bacterial physiology.</title>
        <authorList>
            <consortium name="Agbiome Team Llc"/>
            <person name="Bleich R.M."/>
            <person name="Kirk G.J."/>
            <person name="Santa Maria K.C."/>
            <person name="Allen S.E."/>
            <person name="Farag S."/>
            <person name="Shank E.A."/>
            <person name="Bowers A."/>
        </authorList>
    </citation>
    <scope>NUCLEOTIDE SEQUENCE [LARGE SCALE GENOMIC DNA]</scope>
    <source>
        <strain evidence="3 4">AFS003229</strain>
    </source>
</reference>
<dbReference type="AlphaFoldDB" id="A0AAX0S8P1"/>
<dbReference type="Proteomes" id="UP000260457">
    <property type="component" value="Chromosome"/>
</dbReference>
<feature type="transmembrane region" description="Helical" evidence="1">
    <location>
        <begin position="6"/>
        <end position="25"/>
    </location>
</feature>
<organism evidence="3 4">
    <name type="scientific">Peribacillus butanolivorans</name>
    <dbReference type="NCBI Taxonomy" id="421767"/>
    <lineage>
        <taxon>Bacteria</taxon>
        <taxon>Bacillati</taxon>
        <taxon>Bacillota</taxon>
        <taxon>Bacilli</taxon>
        <taxon>Bacillales</taxon>
        <taxon>Bacillaceae</taxon>
        <taxon>Peribacillus</taxon>
    </lineage>
</organism>
<dbReference type="Pfam" id="PF08905">
    <property type="entry name" value="DUF1850"/>
    <property type="match status" value="1"/>
</dbReference>
<protein>
    <submittedName>
        <fullName evidence="2">DUF1850 domain-containing protein</fullName>
    </submittedName>
    <submittedName>
        <fullName evidence="3">RocC</fullName>
    </submittedName>
</protein>
<keyword evidence="1" id="KW-1133">Transmembrane helix</keyword>
<proteinExistence type="predicted"/>
<accession>A0AAX0S8P1</accession>
<name>A0AAX0S8P1_9BACI</name>
<keyword evidence="1" id="KW-0812">Transmembrane</keyword>
<evidence type="ECO:0000313" key="4">
    <source>
        <dbReference type="Proteomes" id="UP000220106"/>
    </source>
</evidence>
<evidence type="ECO:0000313" key="5">
    <source>
        <dbReference type="Proteomes" id="UP000260457"/>
    </source>
</evidence>
<evidence type="ECO:0000313" key="2">
    <source>
        <dbReference type="EMBL" id="AXN41108.1"/>
    </source>
</evidence>